<reference evidence="1 2" key="2">
    <citation type="journal article" date="2022" name="Mol. Ecol. Resour.">
        <title>The genomes of chicory, endive, great burdock and yacon provide insights into Asteraceae paleo-polyploidization history and plant inulin production.</title>
        <authorList>
            <person name="Fan W."/>
            <person name="Wang S."/>
            <person name="Wang H."/>
            <person name="Wang A."/>
            <person name="Jiang F."/>
            <person name="Liu H."/>
            <person name="Zhao H."/>
            <person name="Xu D."/>
            <person name="Zhang Y."/>
        </authorList>
    </citation>
    <scope>NUCLEOTIDE SEQUENCE [LARGE SCALE GENOMIC DNA]</scope>
    <source>
        <strain evidence="2">cv. Punajuju</strain>
        <tissue evidence="1">Leaves</tissue>
    </source>
</reference>
<comment type="caution">
    <text evidence="1">The sequence shown here is derived from an EMBL/GenBank/DDBJ whole genome shotgun (WGS) entry which is preliminary data.</text>
</comment>
<reference evidence="2" key="1">
    <citation type="journal article" date="2022" name="Mol. Ecol. Resour.">
        <title>The genomes of chicory, endive, great burdock and yacon provide insights into Asteraceae palaeo-polyploidization history and plant inulin production.</title>
        <authorList>
            <person name="Fan W."/>
            <person name="Wang S."/>
            <person name="Wang H."/>
            <person name="Wang A."/>
            <person name="Jiang F."/>
            <person name="Liu H."/>
            <person name="Zhao H."/>
            <person name="Xu D."/>
            <person name="Zhang Y."/>
        </authorList>
    </citation>
    <scope>NUCLEOTIDE SEQUENCE [LARGE SCALE GENOMIC DNA]</scope>
    <source>
        <strain evidence="2">cv. Punajuju</strain>
    </source>
</reference>
<evidence type="ECO:0000313" key="2">
    <source>
        <dbReference type="Proteomes" id="UP001055811"/>
    </source>
</evidence>
<sequence>MQPEDVASDALLKLEILGAKDEPGLSDEDPEGWHVQIFRLIDSNSVKGFPKDPHVATAKVMRFDHFVLVLMT</sequence>
<protein>
    <submittedName>
        <fullName evidence="1">Uncharacterized protein</fullName>
    </submittedName>
</protein>
<proteinExistence type="predicted"/>
<gene>
    <name evidence="1" type="ORF">L2E82_05104</name>
</gene>
<dbReference type="Proteomes" id="UP001055811">
    <property type="component" value="Linkage Group LG01"/>
</dbReference>
<keyword evidence="2" id="KW-1185">Reference proteome</keyword>
<dbReference type="EMBL" id="CM042009">
    <property type="protein sequence ID" value="KAI3791340.1"/>
    <property type="molecule type" value="Genomic_DNA"/>
</dbReference>
<evidence type="ECO:0000313" key="1">
    <source>
        <dbReference type="EMBL" id="KAI3791340.1"/>
    </source>
</evidence>
<accession>A0ACB9H6J1</accession>
<name>A0ACB9H6J1_CICIN</name>
<organism evidence="1 2">
    <name type="scientific">Cichorium intybus</name>
    <name type="common">Chicory</name>
    <dbReference type="NCBI Taxonomy" id="13427"/>
    <lineage>
        <taxon>Eukaryota</taxon>
        <taxon>Viridiplantae</taxon>
        <taxon>Streptophyta</taxon>
        <taxon>Embryophyta</taxon>
        <taxon>Tracheophyta</taxon>
        <taxon>Spermatophyta</taxon>
        <taxon>Magnoliopsida</taxon>
        <taxon>eudicotyledons</taxon>
        <taxon>Gunneridae</taxon>
        <taxon>Pentapetalae</taxon>
        <taxon>asterids</taxon>
        <taxon>campanulids</taxon>
        <taxon>Asterales</taxon>
        <taxon>Asteraceae</taxon>
        <taxon>Cichorioideae</taxon>
        <taxon>Cichorieae</taxon>
        <taxon>Cichoriinae</taxon>
        <taxon>Cichorium</taxon>
    </lineage>
</organism>